<feature type="domain" description="Importin N-terminal" evidence="5">
    <location>
        <begin position="43"/>
        <end position="115"/>
    </location>
</feature>
<dbReference type="PANTHER" id="PTHR10997">
    <property type="entry name" value="IMPORTIN-7, 8, 11"/>
    <property type="match status" value="1"/>
</dbReference>
<evidence type="ECO:0000313" key="6">
    <source>
        <dbReference type="EMBL" id="CAD7248040.1"/>
    </source>
</evidence>
<keyword evidence="7" id="KW-1185">Reference proteome</keyword>
<dbReference type="GO" id="GO:0006606">
    <property type="term" value="P:protein import into nucleus"/>
    <property type="evidence" value="ECO:0007669"/>
    <property type="project" value="TreeGrafter"/>
</dbReference>
<dbReference type="Pfam" id="PF03810">
    <property type="entry name" value="IBN_N"/>
    <property type="match status" value="1"/>
</dbReference>
<dbReference type="Pfam" id="PF25758">
    <property type="entry name" value="TPR_IPO11"/>
    <property type="match status" value="1"/>
</dbReference>
<dbReference type="SMART" id="SM00913">
    <property type="entry name" value="IBN_N"/>
    <property type="match status" value="1"/>
</dbReference>
<evidence type="ECO:0000259" key="5">
    <source>
        <dbReference type="PROSITE" id="PS50166"/>
    </source>
</evidence>
<evidence type="ECO:0000256" key="1">
    <source>
        <dbReference type="ARBA" id="ARBA00004123"/>
    </source>
</evidence>
<dbReference type="PANTHER" id="PTHR10997:SF7">
    <property type="entry name" value="IMPORTIN-11"/>
    <property type="match status" value="1"/>
</dbReference>
<dbReference type="GO" id="GO:0031267">
    <property type="term" value="F:small GTPase binding"/>
    <property type="evidence" value="ECO:0007669"/>
    <property type="project" value="InterPro"/>
</dbReference>
<dbReference type="PROSITE" id="PS50166">
    <property type="entry name" value="IMPORTIN_B_NT"/>
    <property type="match status" value="1"/>
</dbReference>
<accession>A0A7R9A6A1</accession>
<protein>
    <recommendedName>
        <fullName evidence="5">Importin N-terminal domain-containing protein</fullName>
    </recommendedName>
</protein>
<dbReference type="GO" id="GO:0005635">
    <property type="term" value="C:nuclear envelope"/>
    <property type="evidence" value="ECO:0007669"/>
    <property type="project" value="TreeGrafter"/>
</dbReference>
<dbReference type="InterPro" id="IPR016024">
    <property type="entry name" value="ARM-type_fold"/>
</dbReference>
<evidence type="ECO:0000256" key="3">
    <source>
        <dbReference type="ARBA" id="ARBA00022448"/>
    </source>
</evidence>
<evidence type="ECO:0000256" key="4">
    <source>
        <dbReference type="ARBA" id="ARBA00023242"/>
    </source>
</evidence>
<dbReference type="InterPro" id="IPR058669">
    <property type="entry name" value="TPR_IPO7/11-like"/>
</dbReference>
<sequence>MNGIIGLQIPRVTMDQELDQAKAIVFETLKSASSQNVDVLKPAEEKLKQWEAQPGFYSVLVEILLNHNLDVNVRMLAALYFKNGVDRYWRRHAPNGIPEEEKVKIRQWLLMRFDEPVNQIALQMAVMIGRIARFDCPRDWPTLIPTLMNAVKVDNDLHQHRAMLTLHHVIKTLSVKRLAGDRKLFQELTANLYTFVLSMWSASVEELMNAVQVGNQQTAAYMERCILNLKILKSLTTQGFLTPHESPDAREVLKTDETLRSSCEKYIIVHLKILAEILKNYPLSFVPFIHPALEFCCFYAFDPVGRVYAFERFLVHCMNLVKSILLCAEYVASKNSADERDPLAIEAQTIRCQFFTSQTLTTIFVAIMDEYLPLKQEDLELWETDPEAFVTDEEGEAWRYSLRPAVESLLLALFHEFRSSLRDRLLELLKDHKEVLTTDELSIIIRRDAIYNAAGLVAFDLFDEVDFDEWFKNTLHVELKLTGPVHRILRRRVIWLIGQWTVVRFSPELRPMLYDAILPLLRPDEDVVVRITAATTLKLAAEDFEGPRDHQMSVLHIMSYIIERVGSAIRPYISGLVQYLPMVWEDSAEHNMLRCAILTTLVHIVQSLGTLSEQLRPFLIPALYLATDLRQNAHVYLMEDGLDLWLAVIENSSSPCDELLQLYTNLLPILEDPPLTEFGTENMRSCLQITQAYILLSPEPFLKLYGQAIVSVCTSLMSDLKAEGILYILRMEEIAFIALPYHAPGLFKPLLHFNVSSVYEGDEYPMTLSLHLAILSRTYLHCPELLEEVVASFARNVDESTDIVWGQILDHWLAKMPLVTQPQRQKVLALALAAFMSARNSIIQERFCGILLNICEVLNDIMKSDDLSQQMDSLLITDGGSLFDDDEDYETENDFRRRQLALMDPVHNIALKDFTQSQLHNLRDKMNGEEYASLLQSLDCETTQQAREYFSF</sequence>
<name>A0A7R9A6A1_9CRUS</name>
<evidence type="ECO:0000313" key="7">
    <source>
        <dbReference type="Proteomes" id="UP000677054"/>
    </source>
</evidence>
<dbReference type="InterPro" id="IPR001494">
    <property type="entry name" value="Importin-beta_N"/>
</dbReference>
<dbReference type="GO" id="GO:0005829">
    <property type="term" value="C:cytosol"/>
    <property type="evidence" value="ECO:0007669"/>
    <property type="project" value="TreeGrafter"/>
</dbReference>
<dbReference type="Gene3D" id="1.25.10.10">
    <property type="entry name" value="Leucine-rich Repeat Variant"/>
    <property type="match status" value="1"/>
</dbReference>
<dbReference type="AlphaFoldDB" id="A0A7R9A6A1"/>
<comment type="subcellular location">
    <subcellularLocation>
        <location evidence="1">Nucleus</location>
    </subcellularLocation>
</comment>
<proteinExistence type="inferred from homology"/>
<organism evidence="6">
    <name type="scientific">Darwinula stevensoni</name>
    <dbReference type="NCBI Taxonomy" id="69355"/>
    <lineage>
        <taxon>Eukaryota</taxon>
        <taxon>Metazoa</taxon>
        <taxon>Ecdysozoa</taxon>
        <taxon>Arthropoda</taxon>
        <taxon>Crustacea</taxon>
        <taxon>Oligostraca</taxon>
        <taxon>Ostracoda</taxon>
        <taxon>Podocopa</taxon>
        <taxon>Podocopida</taxon>
        <taxon>Darwinulocopina</taxon>
        <taxon>Darwinuloidea</taxon>
        <taxon>Darwinulidae</taxon>
        <taxon>Darwinula</taxon>
    </lineage>
</organism>
<dbReference type="OrthoDB" id="361693at2759"/>
<comment type="similarity">
    <text evidence="2">Belongs to the importin beta family.</text>
</comment>
<keyword evidence="4" id="KW-0539">Nucleus</keyword>
<dbReference type="EMBL" id="LR901200">
    <property type="protein sequence ID" value="CAD7248040.1"/>
    <property type="molecule type" value="Genomic_DNA"/>
</dbReference>
<gene>
    <name evidence="6" type="ORF">DSTB1V02_LOCUS7863</name>
</gene>
<keyword evidence="3" id="KW-0813">Transport</keyword>
<dbReference type="EMBL" id="CAJPEV010001683">
    <property type="protein sequence ID" value="CAG0893849.1"/>
    <property type="molecule type" value="Genomic_DNA"/>
</dbReference>
<dbReference type="InterPro" id="IPR011989">
    <property type="entry name" value="ARM-like"/>
</dbReference>
<evidence type="ECO:0000256" key="2">
    <source>
        <dbReference type="ARBA" id="ARBA00007991"/>
    </source>
</evidence>
<dbReference type="Proteomes" id="UP000677054">
    <property type="component" value="Unassembled WGS sequence"/>
</dbReference>
<reference evidence="6" key="1">
    <citation type="submission" date="2020-11" db="EMBL/GenBank/DDBJ databases">
        <authorList>
            <person name="Tran Van P."/>
        </authorList>
    </citation>
    <scope>NUCLEOTIDE SEQUENCE</scope>
</reference>
<dbReference type="SUPFAM" id="SSF48371">
    <property type="entry name" value="ARM repeat"/>
    <property type="match status" value="1"/>
</dbReference>